<accession>A0AAW0EBN3</accession>
<dbReference type="PROSITE" id="PS50011">
    <property type="entry name" value="PROTEIN_KINASE_DOM"/>
    <property type="match status" value="1"/>
</dbReference>
<dbReference type="GO" id="GO:0044773">
    <property type="term" value="P:mitotic DNA damage checkpoint signaling"/>
    <property type="evidence" value="ECO:0007669"/>
    <property type="project" value="TreeGrafter"/>
</dbReference>
<keyword evidence="3" id="KW-1185">Reference proteome</keyword>
<comment type="caution">
    <text evidence="2">The sequence shown here is derived from an EMBL/GenBank/DDBJ whole genome shotgun (WGS) entry which is preliminary data.</text>
</comment>
<name>A0AAW0EBN3_9AGAR</name>
<dbReference type="PANTHER" id="PTHR44167">
    <property type="entry name" value="OVARIAN-SPECIFIC SERINE/THREONINE-PROTEIN KINASE LOK-RELATED"/>
    <property type="match status" value="1"/>
</dbReference>
<dbReference type="GO" id="GO:0004674">
    <property type="term" value="F:protein serine/threonine kinase activity"/>
    <property type="evidence" value="ECO:0007669"/>
    <property type="project" value="TreeGrafter"/>
</dbReference>
<evidence type="ECO:0000259" key="1">
    <source>
        <dbReference type="PROSITE" id="PS50011"/>
    </source>
</evidence>
<dbReference type="GO" id="GO:0005524">
    <property type="term" value="F:ATP binding"/>
    <property type="evidence" value="ECO:0007669"/>
    <property type="project" value="InterPro"/>
</dbReference>
<dbReference type="InterPro" id="IPR011009">
    <property type="entry name" value="Kinase-like_dom_sf"/>
</dbReference>
<dbReference type="GO" id="GO:0005634">
    <property type="term" value="C:nucleus"/>
    <property type="evidence" value="ECO:0007669"/>
    <property type="project" value="TreeGrafter"/>
</dbReference>
<dbReference type="PROSITE" id="PS00108">
    <property type="entry name" value="PROTEIN_KINASE_ST"/>
    <property type="match status" value="1"/>
</dbReference>
<dbReference type="PANTHER" id="PTHR44167:SF30">
    <property type="entry name" value="PHOSPHORYLASE KINASE"/>
    <property type="match status" value="1"/>
</dbReference>
<protein>
    <recommendedName>
        <fullName evidence="1">Protein kinase domain-containing protein</fullName>
    </recommendedName>
</protein>
<reference evidence="2 3" key="1">
    <citation type="submission" date="2024-01" db="EMBL/GenBank/DDBJ databases">
        <title>A draft genome for a cacao thread blight-causing isolate of Paramarasmius palmivorus.</title>
        <authorList>
            <person name="Baruah I.K."/>
            <person name="Bukari Y."/>
            <person name="Amoako-Attah I."/>
            <person name="Meinhardt L.W."/>
            <person name="Bailey B.A."/>
            <person name="Cohen S.P."/>
        </authorList>
    </citation>
    <scope>NUCLEOTIDE SEQUENCE [LARGE SCALE GENOMIC DNA]</scope>
    <source>
        <strain evidence="2 3">GH-12</strain>
    </source>
</reference>
<dbReference type="InterPro" id="IPR000719">
    <property type="entry name" value="Prot_kinase_dom"/>
</dbReference>
<dbReference type="Pfam" id="PF00069">
    <property type="entry name" value="Pkinase"/>
    <property type="match status" value="1"/>
</dbReference>
<dbReference type="Gene3D" id="1.10.510.10">
    <property type="entry name" value="Transferase(Phosphotransferase) domain 1"/>
    <property type="match status" value="1"/>
</dbReference>
<dbReference type="AlphaFoldDB" id="A0AAW0EBN3"/>
<dbReference type="SMART" id="SM00220">
    <property type="entry name" value="S_TKc"/>
    <property type="match status" value="1"/>
</dbReference>
<evidence type="ECO:0000313" key="2">
    <source>
        <dbReference type="EMBL" id="KAK7060787.1"/>
    </source>
</evidence>
<feature type="domain" description="Protein kinase" evidence="1">
    <location>
        <begin position="45"/>
        <end position="339"/>
    </location>
</feature>
<organism evidence="2 3">
    <name type="scientific">Paramarasmius palmivorus</name>
    <dbReference type="NCBI Taxonomy" id="297713"/>
    <lineage>
        <taxon>Eukaryota</taxon>
        <taxon>Fungi</taxon>
        <taxon>Dikarya</taxon>
        <taxon>Basidiomycota</taxon>
        <taxon>Agaricomycotina</taxon>
        <taxon>Agaricomycetes</taxon>
        <taxon>Agaricomycetidae</taxon>
        <taxon>Agaricales</taxon>
        <taxon>Marasmiineae</taxon>
        <taxon>Marasmiaceae</taxon>
        <taxon>Paramarasmius</taxon>
    </lineage>
</organism>
<evidence type="ECO:0000313" key="3">
    <source>
        <dbReference type="Proteomes" id="UP001383192"/>
    </source>
</evidence>
<proteinExistence type="predicted"/>
<dbReference type="Proteomes" id="UP001383192">
    <property type="component" value="Unassembled WGS sequence"/>
</dbReference>
<dbReference type="EMBL" id="JAYKXP010000002">
    <property type="protein sequence ID" value="KAK7060787.1"/>
    <property type="molecule type" value="Genomic_DNA"/>
</dbReference>
<dbReference type="SUPFAM" id="SSF56112">
    <property type="entry name" value="Protein kinase-like (PK-like)"/>
    <property type="match status" value="1"/>
</dbReference>
<gene>
    <name evidence="2" type="ORF">VNI00_000520</name>
</gene>
<sequence>MANGGRTRPRRKSSTRISQREAVEELLEEEQFWIRCEPWLREKGYALRPRYRAGWEPSWKTSGKSPLFCEDGQVLNNIESFLDGERLSDRKAIHFKKLDLSKPTEANELEINRLLSQEPYVSDPCNHCSPCYELLHVPTEIHEGDVVLLVTPLFTRWHDPPFGTIGEAVEFFRQTFEGLAWLHRHRIAHNDVKFNNIMMDSTPLYAIPCHPANNKMSLDWSQKVEPASRTEHPVKYYYIDFGLSKQYKEDDELAIDPGYGGDTTVPEFKRKEKCNPFCVDVYRMGHMIAECLTQGGLSTELFPRLGGLEFMDELVGDMMKSGPKDRPTMDEVVARFATIRDGLGWRKLRAPLHPLSELESSRGFRHWRKQLSLMAKGNSAIPTPKA</sequence>
<dbReference type="InterPro" id="IPR008271">
    <property type="entry name" value="Ser/Thr_kinase_AS"/>
</dbReference>